<organism evidence="1 2">
    <name type="scientific">Flavobacterium caseinilyticum</name>
    <dbReference type="NCBI Taxonomy" id="2541732"/>
    <lineage>
        <taxon>Bacteria</taxon>
        <taxon>Pseudomonadati</taxon>
        <taxon>Bacteroidota</taxon>
        <taxon>Flavobacteriia</taxon>
        <taxon>Flavobacteriales</taxon>
        <taxon>Flavobacteriaceae</taxon>
        <taxon>Flavobacterium</taxon>
    </lineage>
</organism>
<name>A0A4R5AP40_9FLAO</name>
<dbReference type="RefSeq" id="WP_131910582.1">
    <property type="nucleotide sequence ID" value="NZ_SMFM01000009.1"/>
</dbReference>
<reference evidence="1 2" key="1">
    <citation type="submission" date="2019-03" db="EMBL/GenBank/DDBJ databases">
        <title>Flavobacterium AT-3-2 sp. nov., isolated from arctic soil.</title>
        <authorList>
            <person name="Chaudhary D.K."/>
        </authorList>
    </citation>
    <scope>NUCLEOTIDE SEQUENCE [LARGE SCALE GENOMIC DNA]</scope>
    <source>
        <strain evidence="1 2">AT-3-2</strain>
    </source>
</reference>
<accession>A0A4R5AP40</accession>
<dbReference type="EMBL" id="SMFM01000009">
    <property type="protein sequence ID" value="TDD74403.1"/>
    <property type="molecule type" value="Genomic_DNA"/>
</dbReference>
<keyword evidence="2" id="KW-1185">Reference proteome</keyword>
<sequence>MISKEVKLSFSNINITAYSLFSLLENHLKWFQMQNRSIKINPVTSKRTDKIFFILQTVRTRLLEKYNGKVKACIRDGGEEPI</sequence>
<protein>
    <submittedName>
        <fullName evidence="1">Uncharacterized protein</fullName>
    </submittedName>
</protein>
<evidence type="ECO:0000313" key="2">
    <source>
        <dbReference type="Proteomes" id="UP000295278"/>
    </source>
</evidence>
<proteinExistence type="predicted"/>
<gene>
    <name evidence="1" type="ORF">E0F89_14995</name>
</gene>
<dbReference type="Proteomes" id="UP000295278">
    <property type="component" value="Unassembled WGS sequence"/>
</dbReference>
<comment type="caution">
    <text evidence="1">The sequence shown here is derived from an EMBL/GenBank/DDBJ whole genome shotgun (WGS) entry which is preliminary data.</text>
</comment>
<dbReference type="AlphaFoldDB" id="A0A4R5AP40"/>
<evidence type="ECO:0000313" key="1">
    <source>
        <dbReference type="EMBL" id="TDD74403.1"/>
    </source>
</evidence>